<organism evidence="12 14">
    <name type="scientific">Tetradesmus obliquus</name>
    <name type="common">Green alga</name>
    <name type="synonym">Acutodesmus obliquus</name>
    <dbReference type="NCBI Taxonomy" id="3088"/>
    <lineage>
        <taxon>Eukaryota</taxon>
        <taxon>Viridiplantae</taxon>
        <taxon>Chlorophyta</taxon>
        <taxon>core chlorophytes</taxon>
        <taxon>Chlorophyceae</taxon>
        <taxon>CS clade</taxon>
        <taxon>Sphaeropleales</taxon>
        <taxon>Scenedesmaceae</taxon>
        <taxon>Tetradesmus</taxon>
    </lineage>
</organism>
<evidence type="ECO:0000256" key="4">
    <source>
        <dbReference type="ARBA" id="ARBA00022528"/>
    </source>
</evidence>
<comment type="similarity">
    <text evidence="2">Belongs to the heme oxygenase family.</text>
</comment>
<dbReference type="GO" id="GO:0006788">
    <property type="term" value="P:heme oxidation"/>
    <property type="evidence" value="ECO:0007669"/>
    <property type="project" value="InterPro"/>
</dbReference>
<dbReference type="AlphaFoldDB" id="A0A383WAM4"/>
<evidence type="ECO:0000313" key="13">
    <source>
        <dbReference type="EMBL" id="SZX79190.1"/>
    </source>
</evidence>
<dbReference type="STRING" id="3088.A0A383WAM4"/>
<evidence type="ECO:0000256" key="1">
    <source>
        <dbReference type="ARBA" id="ARBA00004229"/>
    </source>
</evidence>
<keyword evidence="9" id="KW-0809">Transit peptide</keyword>
<dbReference type="EMBL" id="FNXT01001207">
    <property type="protein sequence ID" value="SZX74149.1"/>
    <property type="molecule type" value="Genomic_DNA"/>
</dbReference>
<evidence type="ECO:0000256" key="9">
    <source>
        <dbReference type="ARBA" id="ARBA00022946"/>
    </source>
</evidence>
<keyword evidence="10" id="KW-0560">Oxidoreductase</keyword>
<dbReference type="CDD" id="cd19165">
    <property type="entry name" value="HemeO"/>
    <property type="match status" value="1"/>
</dbReference>
<dbReference type="OrthoDB" id="652091at2759"/>
<comment type="subcellular location">
    <subcellularLocation>
        <location evidence="1">Plastid</location>
        <location evidence="1">Chloroplast</location>
    </subcellularLocation>
</comment>
<proteinExistence type="inferred from homology"/>
<dbReference type="EC" id="1.14.14.18" evidence="3"/>
<dbReference type="GO" id="GO:0009507">
    <property type="term" value="C:chloroplast"/>
    <property type="evidence" value="ECO:0007669"/>
    <property type="project" value="UniProtKB-SubCell"/>
</dbReference>
<dbReference type="PANTHER" id="PTHR35703:SF2">
    <property type="entry name" value="HEME OXYGENASE 1, CHLOROPLASTIC-RELATED"/>
    <property type="match status" value="1"/>
</dbReference>
<keyword evidence="7" id="KW-0934">Plastid</keyword>
<dbReference type="PANTHER" id="PTHR35703">
    <property type="entry name" value="HEME OXYGENASE 1, CHLOROPLASTIC-RELATED"/>
    <property type="match status" value="1"/>
</dbReference>
<dbReference type="InterPro" id="IPR016084">
    <property type="entry name" value="Haem_Oase-like_multi-hlx"/>
</dbReference>
<dbReference type="Pfam" id="PF01126">
    <property type="entry name" value="Heme_oxygenase"/>
    <property type="match status" value="1"/>
</dbReference>
<evidence type="ECO:0000256" key="7">
    <source>
        <dbReference type="ARBA" id="ARBA00022640"/>
    </source>
</evidence>
<dbReference type="GO" id="GO:0015979">
    <property type="term" value="P:photosynthesis"/>
    <property type="evidence" value="ECO:0007669"/>
    <property type="project" value="UniProtKB-KW"/>
</dbReference>
<keyword evidence="6" id="KW-0349">Heme</keyword>
<evidence type="ECO:0000256" key="8">
    <source>
        <dbReference type="ARBA" id="ARBA00022723"/>
    </source>
</evidence>
<protein>
    <recommendedName>
        <fullName evidence="3">heme oxygenase (biliverdin-producing)</fullName>
        <ecNumber evidence="3">1.14.14.18</ecNumber>
    </recommendedName>
</protein>
<evidence type="ECO:0000256" key="5">
    <source>
        <dbReference type="ARBA" id="ARBA00022531"/>
    </source>
</evidence>
<dbReference type="InterPro" id="IPR016053">
    <property type="entry name" value="Haem_Oase-like"/>
</dbReference>
<evidence type="ECO:0000313" key="14">
    <source>
        <dbReference type="Proteomes" id="UP000256970"/>
    </source>
</evidence>
<gene>
    <name evidence="12" type="ORF">BQ4739_LOCUS14396</name>
    <name evidence="13" type="ORF">BQ4739_LOCUS19475</name>
</gene>
<reference evidence="12 14" key="1">
    <citation type="submission" date="2016-10" db="EMBL/GenBank/DDBJ databases">
        <authorList>
            <person name="Cai Z."/>
        </authorList>
    </citation>
    <scope>NUCLEOTIDE SEQUENCE [LARGE SCALE GENOMIC DNA]</scope>
</reference>
<name>A0A383WAM4_TETOB</name>
<dbReference type="InterPro" id="IPR002051">
    <property type="entry name" value="Haem_Oase"/>
</dbReference>
<sequence>MTGFVGEMRAVAMKLHTKEQAPKEGGIEAPKPAVWAPTLKGYLQFLAESEVVYDAFESALQEASHPEYAKFQNTGLERTAALREDIKWMQQTYNLPAPVVEGDGPGKRYALHLQQLARDDPQYFICHYYNFFFAHTAGGRMIGTKVAQMLLDGKDLQFYQYNGDVSELLDGVRASLNELAEHWTREQKDHCLRETQDAFRYSGMLMKCMTE</sequence>
<dbReference type="GO" id="GO:0004392">
    <property type="term" value="F:heme oxygenase (decyclizing) activity"/>
    <property type="evidence" value="ECO:0007669"/>
    <property type="project" value="UniProtKB-EC"/>
</dbReference>
<evidence type="ECO:0000256" key="3">
    <source>
        <dbReference type="ARBA" id="ARBA00012360"/>
    </source>
</evidence>
<dbReference type="EMBL" id="FNXT01001358">
    <property type="protein sequence ID" value="SZX79190.1"/>
    <property type="molecule type" value="Genomic_DNA"/>
</dbReference>
<dbReference type="Gene3D" id="1.20.910.10">
    <property type="entry name" value="Heme oxygenase-like"/>
    <property type="match status" value="1"/>
</dbReference>
<keyword evidence="8" id="KW-0479">Metal-binding</keyword>
<dbReference type="Proteomes" id="UP000256970">
    <property type="component" value="Unassembled WGS sequence"/>
</dbReference>
<evidence type="ECO:0000313" key="12">
    <source>
        <dbReference type="EMBL" id="SZX74149.1"/>
    </source>
</evidence>
<evidence type="ECO:0000256" key="10">
    <source>
        <dbReference type="ARBA" id="ARBA00023002"/>
    </source>
</evidence>
<evidence type="ECO:0000256" key="6">
    <source>
        <dbReference type="ARBA" id="ARBA00022617"/>
    </source>
</evidence>
<keyword evidence="14" id="KW-1185">Reference proteome</keyword>
<dbReference type="SUPFAM" id="SSF48613">
    <property type="entry name" value="Heme oxygenase-like"/>
    <property type="match status" value="1"/>
</dbReference>
<keyword evidence="5" id="KW-0602">Photosynthesis</keyword>
<keyword evidence="4" id="KW-0150">Chloroplast</keyword>
<accession>A0A383WAM4</accession>
<evidence type="ECO:0000256" key="2">
    <source>
        <dbReference type="ARBA" id="ARBA00006134"/>
    </source>
</evidence>
<dbReference type="GO" id="GO:0046872">
    <property type="term" value="F:metal ion binding"/>
    <property type="evidence" value="ECO:0007669"/>
    <property type="project" value="UniProtKB-KW"/>
</dbReference>
<keyword evidence="11" id="KW-0408">Iron</keyword>
<evidence type="ECO:0000256" key="11">
    <source>
        <dbReference type="ARBA" id="ARBA00023004"/>
    </source>
</evidence>
<dbReference type="InterPro" id="IPR016951">
    <property type="entry name" value="Haem_Oase_decyc_pln"/>
</dbReference>